<gene>
    <name evidence="4" type="ORF">SOCG_01419</name>
</gene>
<organism evidence="4 5">
    <name type="scientific">Schizosaccharomyces octosporus (strain yFS286)</name>
    <name type="common">Fission yeast</name>
    <name type="synonym">Octosporomyces octosporus</name>
    <dbReference type="NCBI Taxonomy" id="483514"/>
    <lineage>
        <taxon>Eukaryota</taxon>
        <taxon>Fungi</taxon>
        <taxon>Dikarya</taxon>
        <taxon>Ascomycota</taxon>
        <taxon>Taphrinomycotina</taxon>
        <taxon>Schizosaccharomycetes</taxon>
        <taxon>Schizosaccharomycetales</taxon>
        <taxon>Schizosaccharomycetaceae</taxon>
        <taxon>Schizosaccharomyces</taxon>
    </lineage>
</organism>
<dbReference type="Pfam" id="PF03914">
    <property type="entry name" value="CBF"/>
    <property type="match status" value="1"/>
</dbReference>
<evidence type="ECO:0000256" key="1">
    <source>
        <dbReference type="ARBA" id="ARBA00007797"/>
    </source>
</evidence>
<feature type="transmembrane region" description="Helical" evidence="2">
    <location>
        <begin position="351"/>
        <end position="371"/>
    </location>
</feature>
<proteinExistence type="inferred from homology"/>
<sequence length="483" mass="55277">MIKTLENDIYKSKKNLNNVIELMNYMDYQTHSLEEVNEAAAALCRVFSHFFKTKELKRPDADDESAGAMVQNWISDNFISFTEKLMQVYSEPDVDALQVSFLTIALRLCKAESYLDPNGLLRNQLYFRICTALAAASNLSDLCVQDFVQSYLTKYTDLLYYFYKNVSKIASAYTEDDLSGFSSDEIHTLASNIIRIVSLIPSPLSSSLSWASTLSSNVEQSSSLKRAFQDAWLSALSLPLSIDLYKRILSVIHKRVIPFLPKPTMLMDFLTDAYNSHHTVALLALNGLFTLIMEHNLDYPLFYPKLYALLDRNLLYLRTRSRFFRLLDLFLSSTHLPATVIASFIKKLARLALTGSPGAIAIVIPFIYNSLQRHPSCMRMLHRDVSEEDDPFDIQQPDPLLTSAIDSSLWELHTLQNHYYPNIASLAGIMSQQFTKPRYELEDFLDHNYATMCDAELRRPIRIEPPIEYEKCTLSSYLDDSWA</sequence>
<evidence type="ECO:0000256" key="2">
    <source>
        <dbReference type="SAM" id="Phobius"/>
    </source>
</evidence>
<reference evidence="4 5" key="1">
    <citation type="journal article" date="2011" name="Science">
        <title>Comparative functional genomics of the fission yeasts.</title>
        <authorList>
            <person name="Rhind N."/>
            <person name="Chen Z."/>
            <person name="Yassour M."/>
            <person name="Thompson D.A."/>
            <person name="Haas B.J."/>
            <person name="Habib N."/>
            <person name="Wapinski I."/>
            <person name="Roy S."/>
            <person name="Lin M.F."/>
            <person name="Heiman D.I."/>
            <person name="Young S.K."/>
            <person name="Furuya K."/>
            <person name="Guo Y."/>
            <person name="Pidoux A."/>
            <person name="Chen H.M."/>
            <person name="Robbertse B."/>
            <person name="Goldberg J.M."/>
            <person name="Aoki K."/>
            <person name="Bayne E.H."/>
            <person name="Berlin A.M."/>
            <person name="Desjardins C.A."/>
            <person name="Dobbs E."/>
            <person name="Dukaj L."/>
            <person name="Fan L."/>
            <person name="FitzGerald M.G."/>
            <person name="French C."/>
            <person name="Gujja S."/>
            <person name="Hansen K."/>
            <person name="Keifenheim D."/>
            <person name="Levin J.Z."/>
            <person name="Mosher R.A."/>
            <person name="Mueller C.A."/>
            <person name="Pfiffner J."/>
            <person name="Priest M."/>
            <person name="Russ C."/>
            <person name="Smialowska A."/>
            <person name="Swoboda P."/>
            <person name="Sykes S.M."/>
            <person name="Vaughn M."/>
            <person name="Vengrova S."/>
            <person name="Yoder R."/>
            <person name="Zeng Q."/>
            <person name="Allshire R."/>
            <person name="Baulcombe D."/>
            <person name="Birren B.W."/>
            <person name="Brown W."/>
            <person name="Ekwall K."/>
            <person name="Kellis M."/>
            <person name="Leatherwood J."/>
            <person name="Levin H."/>
            <person name="Margalit H."/>
            <person name="Martienssen R."/>
            <person name="Nieduszynski C.A."/>
            <person name="Spatafora J.W."/>
            <person name="Friedman N."/>
            <person name="Dalgaard J.Z."/>
            <person name="Baumann P."/>
            <person name="Niki H."/>
            <person name="Regev A."/>
            <person name="Nusbaum C."/>
        </authorList>
    </citation>
    <scope>NUCLEOTIDE SEQUENCE [LARGE SCALE GENOMIC DNA]</scope>
    <source>
        <strain evidence="5">yFS286</strain>
    </source>
</reference>
<name>S9PPQ1_SCHOY</name>
<feature type="transmembrane region" description="Helical" evidence="2">
    <location>
        <begin position="326"/>
        <end position="345"/>
    </location>
</feature>
<dbReference type="GO" id="GO:0032040">
    <property type="term" value="C:small-subunit processome"/>
    <property type="evidence" value="ECO:0007669"/>
    <property type="project" value="EnsemblFungi"/>
</dbReference>
<comment type="similarity">
    <text evidence="1">Belongs to the CBF/MAK21 family.</text>
</comment>
<dbReference type="EMBL" id="KE503208">
    <property type="protein sequence ID" value="EPX71201.1"/>
    <property type="molecule type" value="Genomic_DNA"/>
</dbReference>
<evidence type="ECO:0000259" key="3">
    <source>
        <dbReference type="Pfam" id="PF03914"/>
    </source>
</evidence>
<evidence type="ECO:0000313" key="5">
    <source>
        <dbReference type="Proteomes" id="UP000016088"/>
    </source>
</evidence>
<dbReference type="RefSeq" id="XP_013019828.1">
    <property type="nucleotide sequence ID" value="XM_013164374.1"/>
</dbReference>
<feature type="domain" description="CCAAT-binding factor" evidence="3">
    <location>
        <begin position="281"/>
        <end position="427"/>
    </location>
</feature>
<dbReference type="PANTHER" id="PTHR12455:SF0">
    <property type="entry name" value="NUCLEOLAR COMPLEX PROTEIN 4 HOMOLOG"/>
    <property type="match status" value="1"/>
</dbReference>
<dbReference type="PANTHER" id="PTHR12455">
    <property type="entry name" value="NUCLEOLAR COMPLEX PROTEIN 4"/>
    <property type="match status" value="1"/>
</dbReference>
<dbReference type="InterPro" id="IPR005612">
    <property type="entry name" value="CCAAT-binding_factor"/>
</dbReference>
<dbReference type="GO" id="GO:0000472">
    <property type="term" value="P:endonucleolytic cleavage to generate mature 5'-end of SSU-rRNA from (SSU-rRNA, 5.8S rRNA, LSU-rRNA)"/>
    <property type="evidence" value="ECO:0007669"/>
    <property type="project" value="EnsemblFungi"/>
</dbReference>
<dbReference type="OMA" id="TDAYNSH"/>
<dbReference type="GO" id="GO:0005829">
    <property type="term" value="C:cytosol"/>
    <property type="evidence" value="ECO:0007669"/>
    <property type="project" value="EnsemblFungi"/>
</dbReference>
<evidence type="ECO:0000313" key="4">
    <source>
        <dbReference type="EMBL" id="EPX71201.1"/>
    </source>
</evidence>
<dbReference type="GO" id="GO:0000480">
    <property type="term" value="P:endonucleolytic cleavage in 5'-ETS of tricistronic rRNA transcript (SSU-rRNA, 5.8S rRNA, LSU-rRNA)"/>
    <property type="evidence" value="ECO:0007669"/>
    <property type="project" value="EnsemblFungi"/>
</dbReference>
<dbReference type="eggNOG" id="KOG2154">
    <property type="taxonomic scope" value="Eukaryota"/>
</dbReference>
<keyword evidence="2" id="KW-0812">Transmembrane</keyword>
<dbReference type="VEuPathDB" id="FungiDB:SOCG_01419"/>
<accession>S9PPQ1</accession>
<dbReference type="GO" id="GO:0030692">
    <property type="term" value="C:Noc4p-Nop14p complex"/>
    <property type="evidence" value="ECO:0007669"/>
    <property type="project" value="EnsemblFungi"/>
</dbReference>
<keyword evidence="2" id="KW-1133">Transmembrane helix</keyword>
<keyword evidence="2" id="KW-0472">Membrane</keyword>
<dbReference type="GeneID" id="25030401"/>
<dbReference type="InterPro" id="IPR027193">
    <property type="entry name" value="Noc4"/>
</dbReference>
<dbReference type="GO" id="GO:0000447">
    <property type="term" value="P:endonucleolytic cleavage in ITS1 to separate SSU-rRNA from 5.8S rRNA and LSU-rRNA from tricistronic rRNA transcript (SSU-rRNA, 5.8S rRNA, LSU-rRNA)"/>
    <property type="evidence" value="ECO:0007669"/>
    <property type="project" value="EnsemblFungi"/>
</dbReference>
<dbReference type="OrthoDB" id="10263185at2759"/>
<protein>
    <submittedName>
        <fullName evidence="4">CBF/Mak21 family protein</fullName>
    </submittedName>
</protein>
<dbReference type="HOGENOM" id="CLU_015945_1_0_1"/>
<dbReference type="AlphaFoldDB" id="S9PPQ1"/>
<keyword evidence="5" id="KW-1185">Reference proteome</keyword>
<dbReference type="Proteomes" id="UP000016088">
    <property type="component" value="Unassembled WGS sequence"/>
</dbReference>